<feature type="compositionally biased region" description="Polar residues" evidence="1">
    <location>
        <begin position="1030"/>
        <end position="1042"/>
    </location>
</feature>
<reference evidence="3" key="1">
    <citation type="submission" date="2014-11" db="EMBL/GenBank/DDBJ databases">
        <authorList>
            <person name="Otto D Thomas"/>
            <person name="Naeem Raeece"/>
        </authorList>
    </citation>
    <scope>NUCLEOTIDE SEQUENCE</scope>
</reference>
<feature type="transmembrane region" description="Helical" evidence="2">
    <location>
        <begin position="26"/>
        <end position="45"/>
    </location>
</feature>
<protein>
    <submittedName>
        <fullName evidence="3">Uncharacterized protein</fullName>
    </submittedName>
</protein>
<feature type="compositionally biased region" description="Basic and acidic residues" evidence="1">
    <location>
        <begin position="424"/>
        <end position="449"/>
    </location>
</feature>
<feature type="transmembrane region" description="Helical" evidence="2">
    <location>
        <begin position="123"/>
        <end position="146"/>
    </location>
</feature>
<feature type="region of interest" description="Disordered" evidence="1">
    <location>
        <begin position="780"/>
        <end position="1247"/>
    </location>
</feature>
<sequence>MDLETFRNEVANHNPEGPTRTRCYQACWEAYAGILGTQVLFMIYFFRIEDFVSSTLSLVQIVTALLVLWKRQFSFLGVTCVVASVLFGVLVAIAAGALGEFSVPYIVAVGEVGRVATDKNRKLAMLVGASVVAGLMVLHNVVMITLKQFRKTDQILKGHTMRRIEKTADDVQELAGRGAGAIMMQAASFRRSVTALSAASYEALGLNRRLSSGGAALEGGSSDVDLETAGRGREKDRHRSSLGTVLEGAEREETEAVPALPSTFRSYRQQMAGSWLGFGEVGEREAGIREREGEPPQPSPQKTEQRKRSFSSLLPRPCASLDREGDRERTEKDEEDKKALHDKAEEQGKGKEEEKKQAKSHPRPPIGDKQTSGPSDLPKITREKSNKKKKKGEKEEKENPGERVDTAAVPKKKENKNLSRLNSARRDKDTPEQKPKSAEEKEKDRKIKQEVPPPAHRQPGQAQRDGDRRGGAAATNKAHAPRRDSFRTPLAEQPLFASTGAQGPRDPPNEALPRGSAEVEEEEGPPPVPEQRRESGEVSGPSGLLLLGAATERSPPTPGGTSRAETPPLSHAPLLNSEHGGRSAAAAGALNSPFRGPNRSAFLREGSRLRSGSVTSSAALRRQDEDEVRRDSRSQKEILMPHILKGEGGGIIPRLFSSESAVRPSYTQAGRGGASASRRVGEEPREREGLADREGRISQSLAAVTPPRASAPLQMEEMTSITGQWTNTGASRSHVLPLALSAALADSFSPARRVLGRCINRVPPQRSVFAEELLEPEGGINLTADMGGEAQRDRERERVVDFEEGGVRERERSHAQSRQPSESEGAAPQGLSNPPSVGERQALHAQSRLPSESEGAAPQGLSNPPSVGERQASHAQSRLPSESEGAAPQGLPHPPLPMLSRGPSLALPTPPPASVQQPPAGPQPAAANAPQRRFSSSLASVPFVPRAAASTEVPPGARDETVDISEPAQGTQRDAVRPQENREGGGGEAGRARPLGVWSNEGTLTVPGVDAMEDAEGERRLLRRWVGPTGSLSLSRSQETRVPQQHQHSSAPQSKRTSPLLQSRQQSRGALSHHPSLQQARQAAFPPSNQPPLHSRQPFFVQSHPPPHSQQEPLTPREEAAAEEDGPRERQEGPEKVEAEGTKPSLTPAVTEEKEEDPVREDQSLLQNPSLPSNMPAQPSSSVPSHNRRSHVLPSLDPPRDPLLQAAQSHPPSVAEGSAPLVQSHPQTDRNLQCNRTHRLWQRDRHL</sequence>
<feature type="compositionally biased region" description="Basic and acidic residues" evidence="1">
    <location>
        <begin position="228"/>
        <end position="239"/>
    </location>
</feature>
<feature type="compositionally biased region" description="Low complexity" evidence="1">
    <location>
        <begin position="1043"/>
        <end position="1054"/>
    </location>
</feature>
<feature type="compositionally biased region" description="Polar residues" evidence="1">
    <location>
        <begin position="1055"/>
        <end position="1081"/>
    </location>
</feature>
<organism evidence="3">
    <name type="scientific">Chromera velia CCMP2878</name>
    <dbReference type="NCBI Taxonomy" id="1169474"/>
    <lineage>
        <taxon>Eukaryota</taxon>
        <taxon>Sar</taxon>
        <taxon>Alveolata</taxon>
        <taxon>Colpodellida</taxon>
        <taxon>Chromeraceae</taxon>
        <taxon>Chromera</taxon>
    </lineage>
</organism>
<evidence type="ECO:0000256" key="1">
    <source>
        <dbReference type="SAM" id="MobiDB-lite"/>
    </source>
</evidence>
<feature type="compositionally biased region" description="Basic and acidic residues" evidence="1">
    <location>
        <begin position="790"/>
        <end position="814"/>
    </location>
</feature>
<feature type="compositionally biased region" description="Polar residues" evidence="1">
    <location>
        <begin position="1224"/>
        <end position="1235"/>
    </location>
</feature>
<accession>A0A0G4F3W6</accession>
<feature type="compositionally biased region" description="Basic and acidic residues" evidence="1">
    <location>
        <begin position="974"/>
        <end position="985"/>
    </location>
</feature>
<feature type="compositionally biased region" description="Basic and acidic residues" evidence="1">
    <location>
        <begin position="679"/>
        <end position="696"/>
    </location>
</feature>
<feature type="compositionally biased region" description="Basic and acidic residues" evidence="1">
    <location>
        <begin position="321"/>
        <end position="357"/>
    </location>
</feature>
<evidence type="ECO:0000313" key="3">
    <source>
        <dbReference type="EMBL" id="CEM06530.1"/>
    </source>
</evidence>
<feature type="region of interest" description="Disordered" evidence="1">
    <location>
        <begin position="216"/>
        <end position="256"/>
    </location>
</feature>
<evidence type="ECO:0000256" key="2">
    <source>
        <dbReference type="SAM" id="Phobius"/>
    </source>
</evidence>
<feature type="compositionally biased region" description="Basic and acidic residues" evidence="1">
    <location>
        <begin position="392"/>
        <end position="417"/>
    </location>
</feature>
<feature type="compositionally biased region" description="Low complexity" evidence="1">
    <location>
        <begin position="914"/>
        <end position="931"/>
    </location>
</feature>
<feature type="region of interest" description="Disordered" evidence="1">
    <location>
        <begin position="286"/>
        <end position="642"/>
    </location>
</feature>
<feature type="compositionally biased region" description="Basic and acidic residues" evidence="1">
    <location>
        <begin position="621"/>
        <end position="636"/>
    </location>
</feature>
<dbReference type="AlphaFoldDB" id="A0A0G4F3W6"/>
<name>A0A0G4F3W6_9ALVE</name>
<keyword evidence="2" id="KW-0812">Transmembrane</keyword>
<keyword evidence="2" id="KW-0472">Membrane</keyword>
<feature type="compositionally biased region" description="Polar residues" evidence="1">
    <location>
        <begin position="1164"/>
        <end position="1185"/>
    </location>
</feature>
<feature type="compositionally biased region" description="Low complexity" evidence="1">
    <location>
        <begin position="537"/>
        <end position="548"/>
    </location>
</feature>
<dbReference type="VEuPathDB" id="CryptoDB:Cvel_14941"/>
<proteinExistence type="predicted"/>
<dbReference type="EMBL" id="CDMZ01000093">
    <property type="protein sequence ID" value="CEM06530.1"/>
    <property type="molecule type" value="Genomic_DNA"/>
</dbReference>
<feature type="compositionally biased region" description="Basic and acidic residues" evidence="1">
    <location>
        <begin position="1115"/>
        <end position="1141"/>
    </location>
</feature>
<feature type="region of interest" description="Disordered" evidence="1">
    <location>
        <begin position="663"/>
        <end position="700"/>
    </location>
</feature>
<keyword evidence="2" id="KW-1133">Transmembrane helix</keyword>
<gene>
    <name evidence="3" type="ORF">Cvel_14941</name>
</gene>
<feature type="transmembrane region" description="Helical" evidence="2">
    <location>
        <begin position="76"/>
        <end position="98"/>
    </location>
</feature>